<feature type="compositionally biased region" description="Pro residues" evidence="1">
    <location>
        <begin position="19"/>
        <end position="29"/>
    </location>
</feature>
<feature type="compositionally biased region" description="Basic and acidic residues" evidence="1">
    <location>
        <begin position="379"/>
        <end position="391"/>
    </location>
</feature>
<name>A0A9Y2IAI5_9PSEU</name>
<sequence length="541" mass="54901">MADTTSTGANSKNTKPDPKIPTPDKPAPAKPKIWKSPRALAVAVPATVAGGATIGTQFGPTGLLAAGAITAGTVGGTYAVKKFGPGISARLGLRKAANALGKAADRSKGGRERGRILGSRSGSTRTTRTTSGGGGGSRRGGGLSGLVGRGGKGGGIGGSRGRAGGSLSRMFGGGGRGGGKKTGLGTRRAAAAAMQRSRGGGIASQLRSKRTANPRPAGSTKSSSRPGSGAPKGRATGSKSSKSRADGLGGLMGRTAGTKGRGGTTGRGTGRATGRTTGRASGGGGRNGGKGLFGGLGRNRTNSTGRNTKGRGNNTTGGKKNPTSPNNTRNLGDVADKLRNLHKPRQPKWTNGDPARQHQPTAKALRDIDKLEQNTGKHGQTDDATKSDHPDNMVNRPNDTNSAGATGETMAPTGKHRVVRTADATGTSTGGSAGRFSGFVEAASAPVEHFESAKELHRTLGDAATATESYGEYMKRVAEAGKGSVRLEPAMADALDKFHGVANDFAANLRESQSDFDRIHADDWQRLEHPGQAAWDVARNQ</sequence>
<accession>A0A9Y2IAI5</accession>
<feature type="compositionally biased region" description="Gly residues" evidence="1">
    <location>
        <begin position="171"/>
        <end position="182"/>
    </location>
</feature>
<feature type="compositionally biased region" description="Gly residues" evidence="1">
    <location>
        <begin position="259"/>
        <end position="271"/>
    </location>
</feature>
<feature type="compositionally biased region" description="Low complexity" evidence="1">
    <location>
        <begin position="298"/>
        <end position="323"/>
    </location>
</feature>
<keyword evidence="3" id="KW-1185">Reference proteome</keyword>
<feature type="region of interest" description="Disordered" evidence="1">
    <location>
        <begin position="1"/>
        <end position="32"/>
    </location>
</feature>
<dbReference type="EMBL" id="CP127294">
    <property type="protein sequence ID" value="WIX76009.1"/>
    <property type="molecule type" value="Genomic_DNA"/>
</dbReference>
<feature type="compositionally biased region" description="Gly residues" evidence="1">
    <location>
        <begin position="280"/>
        <end position="297"/>
    </location>
</feature>
<feature type="compositionally biased region" description="Low complexity" evidence="1">
    <location>
        <begin position="116"/>
        <end position="130"/>
    </location>
</feature>
<dbReference type="Proteomes" id="UP001236014">
    <property type="component" value="Chromosome"/>
</dbReference>
<dbReference type="AlphaFoldDB" id="A0A9Y2IAI5"/>
<evidence type="ECO:0000256" key="1">
    <source>
        <dbReference type="SAM" id="MobiDB-lite"/>
    </source>
</evidence>
<evidence type="ECO:0000313" key="3">
    <source>
        <dbReference type="Proteomes" id="UP001236014"/>
    </source>
</evidence>
<feature type="compositionally biased region" description="Low complexity" evidence="1">
    <location>
        <begin position="183"/>
        <end position="197"/>
    </location>
</feature>
<dbReference type="KEGG" id="acab:QRX50_31620"/>
<feature type="compositionally biased region" description="Gly residues" evidence="1">
    <location>
        <begin position="131"/>
        <end position="164"/>
    </location>
</feature>
<feature type="compositionally biased region" description="Basic and acidic residues" evidence="1">
    <location>
        <begin position="103"/>
        <end position="115"/>
    </location>
</feature>
<feature type="compositionally biased region" description="Polar residues" evidence="1">
    <location>
        <begin position="395"/>
        <end position="404"/>
    </location>
</feature>
<feature type="compositionally biased region" description="Polar residues" evidence="1">
    <location>
        <begin position="1"/>
        <end position="13"/>
    </location>
</feature>
<organism evidence="2 3">
    <name type="scientific">Amycolatopsis carbonis</name>
    <dbReference type="NCBI Taxonomy" id="715471"/>
    <lineage>
        <taxon>Bacteria</taxon>
        <taxon>Bacillati</taxon>
        <taxon>Actinomycetota</taxon>
        <taxon>Actinomycetes</taxon>
        <taxon>Pseudonocardiales</taxon>
        <taxon>Pseudonocardiaceae</taxon>
        <taxon>Amycolatopsis</taxon>
    </lineage>
</organism>
<feature type="region of interest" description="Disordered" evidence="1">
    <location>
        <begin position="100"/>
        <end position="418"/>
    </location>
</feature>
<reference evidence="2 3" key="1">
    <citation type="submission" date="2023-06" db="EMBL/GenBank/DDBJ databases">
        <authorList>
            <person name="Oyuntsetseg B."/>
            <person name="Kim S.B."/>
        </authorList>
    </citation>
    <scope>NUCLEOTIDE SEQUENCE [LARGE SCALE GENOMIC DNA]</scope>
    <source>
        <strain evidence="2 3">2-15</strain>
    </source>
</reference>
<proteinExistence type="predicted"/>
<gene>
    <name evidence="2" type="ORF">QRX50_31620</name>
</gene>
<dbReference type="RefSeq" id="WP_285966771.1">
    <property type="nucleotide sequence ID" value="NZ_CP127294.1"/>
</dbReference>
<protein>
    <submittedName>
        <fullName evidence="2">Uncharacterized protein</fullName>
    </submittedName>
</protein>
<evidence type="ECO:0000313" key="2">
    <source>
        <dbReference type="EMBL" id="WIX76009.1"/>
    </source>
</evidence>